<dbReference type="Proteomes" id="UP000771797">
    <property type="component" value="Unassembled WGS sequence"/>
</dbReference>
<keyword evidence="3" id="KW-1185">Reference proteome</keyword>
<feature type="compositionally biased region" description="Low complexity" evidence="1">
    <location>
        <begin position="663"/>
        <end position="673"/>
    </location>
</feature>
<comment type="caution">
    <text evidence="2">The sequence shown here is derived from an EMBL/GenBank/DDBJ whole genome shotgun (WGS) entry which is preliminary data.</text>
</comment>
<protein>
    <recommendedName>
        <fullName evidence="4">Tat (Twin-arginine translocation) pathway signal sequence</fullName>
    </recommendedName>
</protein>
<evidence type="ECO:0000313" key="2">
    <source>
        <dbReference type="EMBL" id="KAF0805553.1"/>
    </source>
</evidence>
<feature type="region of interest" description="Disordered" evidence="1">
    <location>
        <begin position="645"/>
        <end position="684"/>
    </location>
</feature>
<dbReference type="EMBL" id="AQPF01000015">
    <property type="protein sequence ID" value="KAF0805553.1"/>
    <property type="molecule type" value="Genomic_DNA"/>
</dbReference>
<dbReference type="RefSeq" id="WP_159660767.1">
    <property type="nucleotide sequence ID" value="NZ_AQPF01000015.1"/>
</dbReference>
<dbReference type="InterPro" id="IPR008557">
    <property type="entry name" value="PhoX"/>
</dbReference>
<accession>A0ABQ6Y7Q9</accession>
<feature type="region of interest" description="Disordered" evidence="1">
    <location>
        <begin position="64"/>
        <end position="83"/>
    </location>
</feature>
<evidence type="ECO:0008006" key="4">
    <source>
        <dbReference type="Google" id="ProtNLM"/>
    </source>
</evidence>
<name>A0ABQ6Y7Q9_9GAMM</name>
<dbReference type="SUPFAM" id="SSF101898">
    <property type="entry name" value="NHL repeat"/>
    <property type="match status" value="1"/>
</dbReference>
<dbReference type="PANTHER" id="PTHR35399:SF2">
    <property type="entry name" value="DUF839 DOMAIN-CONTAINING PROTEIN"/>
    <property type="match status" value="1"/>
</dbReference>
<evidence type="ECO:0000256" key="1">
    <source>
        <dbReference type="SAM" id="MobiDB-lite"/>
    </source>
</evidence>
<dbReference type="Pfam" id="PF05787">
    <property type="entry name" value="PhoX"/>
    <property type="match status" value="1"/>
</dbReference>
<sequence length="684" mass="74658">MSDKVVDRTIENNPEEPVSNFTSNRYFADIIQARYSRRTMLKGSLGAAAVTFLGAGLVGCGGDSDNDDDNGGDGGDGTPPRLSFDAIATSRQDAVVVPEGYTAKAFVPWGTPILGSYPAYMDDGGNTGADQSMQVGMHHDGMHFFPLEGSSEHGLLVMNHEYVDQITLHPNGPSEGPRPLDEVRKEMAAHGVSVIEVQKSSNGDWEVVPSALNRRINAFTVMALRGPARGHDLVKTAFSPEGTRTRGTINNCANGFTPWGTYLTCEENWPGYFHVRMDPQPRHLARYGVTGWQGYHWYDVLDEDSDLYTRFQPSESGDDATQDFRNEPNGFGWIVEIDPHDPDAMPIKRTALGRFSHEGVVFAEPKVGEPMVFYSGDDARFEYIYKFVSKNLYQEGMTGNDLMDEGILYVARFNDDGSGEWLPLSMGDDGFVAKMNAAVGTTVGSIEFDEPFADQGELLINTRLAADIAGATRMDRPEWGAVCPRTGMVYFTLTNNSNRTEDDTDAANPRAANQVGQIIRWQEDGAASASTFQWDLFALGGHLEGSEQEGRSLVADAALTAENIFSCPDGLWFDGRGLLWIQTDMSGSMQDGSSDHGDFGNNQMLVAEPDTGLIKRFLVGPTECEVTGITMTPDHKTLFVNIQHPGDRSEPGDFTSHWPDGGSSRPRSSTVVVTRDDGGEIGIA</sequence>
<evidence type="ECO:0000313" key="3">
    <source>
        <dbReference type="Proteomes" id="UP000771797"/>
    </source>
</evidence>
<dbReference type="PANTHER" id="PTHR35399">
    <property type="entry name" value="SLR8030 PROTEIN"/>
    <property type="match status" value="1"/>
</dbReference>
<proteinExistence type="predicted"/>
<reference evidence="2 3" key="1">
    <citation type="submission" date="2012-09" db="EMBL/GenBank/DDBJ databases">
        <title>Genome Sequence of alkane-degrading Bacterium Alcanivorax sp. 6-D-6.</title>
        <authorList>
            <person name="Lai Q."/>
            <person name="Shao Z."/>
        </authorList>
    </citation>
    <scope>NUCLEOTIDE SEQUENCE [LARGE SCALE GENOMIC DNA]</scope>
    <source>
        <strain evidence="2 3">6-D-6</strain>
    </source>
</reference>
<organism evidence="2 3">
    <name type="scientific">Alcanivorax xiamenensis</name>
    <dbReference type="NCBI Taxonomy" id="1177156"/>
    <lineage>
        <taxon>Bacteria</taxon>
        <taxon>Pseudomonadati</taxon>
        <taxon>Pseudomonadota</taxon>
        <taxon>Gammaproteobacteria</taxon>
        <taxon>Oceanospirillales</taxon>
        <taxon>Alcanivoracaceae</taxon>
        <taxon>Alcanivorax</taxon>
    </lineage>
</organism>
<gene>
    <name evidence="2" type="ORF">A6D6_02194</name>
</gene>